<sequence>MYEHLVSFRFKEELTPEKEQELLDSLYSFKGRIPGLIDVTAGINIKVEPENAHGFTLGLRVTFETLEALRAYGPHPAHQEFVKKLDGILDQVVVMDYAVSR</sequence>
<proteinExistence type="predicted"/>
<dbReference type="Gene3D" id="3.30.70.100">
    <property type="match status" value="1"/>
</dbReference>
<dbReference type="PANTHER" id="PTHR33178:SF10">
    <property type="entry name" value="STRESS-RESPONSE A_B BARREL DOMAIN-CONTAINING PROTEIN"/>
    <property type="match status" value="1"/>
</dbReference>
<dbReference type="SUPFAM" id="SSF54909">
    <property type="entry name" value="Dimeric alpha+beta barrel"/>
    <property type="match status" value="1"/>
</dbReference>
<dbReference type="Proteomes" id="UP001057877">
    <property type="component" value="Chromosome"/>
</dbReference>
<dbReference type="InterPro" id="IPR013097">
    <property type="entry name" value="Dabb"/>
</dbReference>
<dbReference type="InterPro" id="IPR011008">
    <property type="entry name" value="Dimeric_a/b-barrel"/>
</dbReference>
<dbReference type="InterPro" id="IPR044662">
    <property type="entry name" value="HS1/DABB1-like"/>
</dbReference>
<dbReference type="PANTHER" id="PTHR33178">
    <property type="match status" value="1"/>
</dbReference>
<name>A0ABY5SG23_9BACL</name>
<dbReference type="SMART" id="SM00886">
    <property type="entry name" value="Dabb"/>
    <property type="match status" value="1"/>
</dbReference>
<dbReference type="EMBL" id="CP091430">
    <property type="protein sequence ID" value="UVI32719.1"/>
    <property type="molecule type" value="Genomic_DNA"/>
</dbReference>
<keyword evidence="4" id="KW-1185">Reference proteome</keyword>
<comment type="subunit">
    <text evidence="1">Homodimer.</text>
</comment>
<feature type="domain" description="Stress-response A/B barrel" evidence="2">
    <location>
        <begin position="2"/>
        <end position="97"/>
    </location>
</feature>
<reference evidence="3" key="1">
    <citation type="submission" date="2022-01" db="EMBL/GenBank/DDBJ databases">
        <title>Paenibacillus spongiae sp. nov., isolated from marine sponge.</title>
        <authorList>
            <person name="Li Z."/>
            <person name="Zhang M."/>
        </authorList>
    </citation>
    <scope>NUCLEOTIDE SEQUENCE</scope>
    <source>
        <strain evidence="3">PHS-Z3</strain>
    </source>
</reference>
<gene>
    <name evidence="3" type="ORF">L1F29_13210</name>
</gene>
<evidence type="ECO:0000313" key="4">
    <source>
        <dbReference type="Proteomes" id="UP001057877"/>
    </source>
</evidence>
<evidence type="ECO:0000313" key="3">
    <source>
        <dbReference type="EMBL" id="UVI32719.1"/>
    </source>
</evidence>
<protein>
    <submittedName>
        <fullName evidence="3">Dabb family protein</fullName>
    </submittedName>
</protein>
<accession>A0ABY5SG23</accession>
<evidence type="ECO:0000259" key="2">
    <source>
        <dbReference type="PROSITE" id="PS51502"/>
    </source>
</evidence>
<evidence type="ECO:0000256" key="1">
    <source>
        <dbReference type="ARBA" id="ARBA00011738"/>
    </source>
</evidence>
<dbReference type="RefSeq" id="WP_258388768.1">
    <property type="nucleotide sequence ID" value="NZ_CP091430.1"/>
</dbReference>
<organism evidence="3 4">
    <name type="scientific">Paenibacillus spongiae</name>
    <dbReference type="NCBI Taxonomy" id="2909671"/>
    <lineage>
        <taxon>Bacteria</taxon>
        <taxon>Bacillati</taxon>
        <taxon>Bacillota</taxon>
        <taxon>Bacilli</taxon>
        <taxon>Bacillales</taxon>
        <taxon>Paenibacillaceae</taxon>
        <taxon>Paenibacillus</taxon>
    </lineage>
</organism>
<dbReference type="Pfam" id="PF07876">
    <property type="entry name" value="Dabb"/>
    <property type="match status" value="1"/>
</dbReference>
<dbReference type="PROSITE" id="PS51502">
    <property type="entry name" value="S_R_A_B_BARREL"/>
    <property type="match status" value="1"/>
</dbReference>